<dbReference type="GeneID" id="16075488"/>
<evidence type="ECO:0008006" key="4">
    <source>
        <dbReference type="Google" id="ProtNLM"/>
    </source>
</evidence>
<feature type="region of interest" description="Disordered" evidence="1">
    <location>
        <begin position="27"/>
        <end position="54"/>
    </location>
</feature>
<evidence type="ECO:0000256" key="1">
    <source>
        <dbReference type="SAM" id="MobiDB-lite"/>
    </source>
</evidence>
<dbReference type="InParanoid" id="F2U7I9"/>
<proteinExistence type="predicted"/>
<evidence type="ECO:0000313" key="2">
    <source>
        <dbReference type="EMBL" id="EGD83406.1"/>
    </source>
</evidence>
<dbReference type="RefSeq" id="XP_004994910.1">
    <property type="nucleotide sequence ID" value="XM_004994853.1"/>
</dbReference>
<dbReference type="Proteomes" id="UP000007799">
    <property type="component" value="Unassembled WGS sequence"/>
</dbReference>
<sequence length="912" mass="100144">MEEQQVTAIGGTVWCLDTTGVDIVPTQHHQQQQHHHQHHQRAQRGQQPRNELHHQQQLTAMALCIAQPEDDVLMHSKTAASLSPFSQFCATVLNRQREQVICFTETEKEQRGRRQQGALDVLPDTVLRALSDSNKRVVAHADLFPHLQQHDVTASPSALQRATPTTALNRLIYRDANTPDVPPVLQDSGLKVKTPHGLSTTSAEDVLALYNRVQAENTDSDVLIELIVRDVAGMATSTLVPRPDALSTTLEQQTMAPRRVVDTWTVRAMPKHTFVDSTTIFIPFAHQELLSAYQLHISSERGCSLRFCPPPPALSSAVNELLTVSKRLMQESPICEYAFGGFTFVLNSTSTYLIDVTLGLSHAIAAVLFNRRHGNASHIGVWPCPVARFPDIWTFWATLHDRDCAYHPSDSASSSGLFPLHFTSEGDGSCTLVALSSAPERLEELWSVSHGVSALCIPRAHIKDAPSAGLHPSLRRIWVGSARPEYRLETQRYRLPNRCLALMRAGTDVIVLPGNHAPTREYWEFVRDVKGLSEEQAIFTSNEHFVLDNDMLGAPLAQLAHIVEANPDDTFCLLPYCVTPGFEEWAGHLLRNHSNVVVCGDASAWVDVYGHKGILHRHVARPHEASVIERATPHVRVARGFTCDTVDDLLLAYDLLGDDKAVIKPVFGAAGEGIVFVSSAAELTAYTFPMGQVSLEEFLPLDKADDDMEIAPAIHYMAKEVIGTCLVDQLMQSTAYCGWRASVTAPAFQQICMDATQAILGATSPTGPGGFDFLSVGGNPVLTDVNTGCYVVQCRLPPSLPHVCVCVHSGRFNGAHFPKLFLEANSPGRRFYSFKFKPGQDLCIRDVWTAFEAQGIQFVPGESDVGVFPIVYLRGLAALFIAIAETDEEAHALHLRAVACLTQLQDASGAPA</sequence>
<feature type="compositionally biased region" description="Polar residues" evidence="1">
    <location>
        <begin position="43"/>
        <end position="54"/>
    </location>
</feature>
<name>F2U7I9_SALR5</name>
<dbReference type="EMBL" id="GL832963">
    <property type="protein sequence ID" value="EGD83406.1"/>
    <property type="molecule type" value="Genomic_DNA"/>
</dbReference>
<gene>
    <name evidence="2" type="ORF">PTSG_04013</name>
</gene>
<dbReference type="AlphaFoldDB" id="F2U7I9"/>
<dbReference type="OrthoDB" id="10260713at2759"/>
<organism evidence="3">
    <name type="scientific">Salpingoeca rosetta (strain ATCC 50818 / BSB-021)</name>
    <dbReference type="NCBI Taxonomy" id="946362"/>
    <lineage>
        <taxon>Eukaryota</taxon>
        <taxon>Choanoflagellata</taxon>
        <taxon>Craspedida</taxon>
        <taxon>Salpingoecidae</taxon>
        <taxon>Salpingoeca</taxon>
    </lineage>
</organism>
<feature type="compositionally biased region" description="Basic residues" evidence="1">
    <location>
        <begin position="31"/>
        <end position="42"/>
    </location>
</feature>
<evidence type="ECO:0000313" key="3">
    <source>
        <dbReference type="Proteomes" id="UP000007799"/>
    </source>
</evidence>
<accession>F2U7I9</accession>
<protein>
    <recommendedName>
        <fullName evidence="4">ATP-grasp domain-containing protein</fullName>
    </recommendedName>
</protein>
<dbReference type="SUPFAM" id="SSF56059">
    <property type="entry name" value="Glutathione synthetase ATP-binding domain-like"/>
    <property type="match status" value="1"/>
</dbReference>
<keyword evidence="3" id="KW-1185">Reference proteome</keyword>
<reference evidence="2" key="1">
    <citation type="submission" date="2009-08" db="EMBL/GenBank/DDBJ databases">
        <title>Annotation of Salpingoeca rosetta.</title>
        <authorList>
            <consortium name="The Broad Institute Genome Sequencing Platform"/>
            <person name="Russ C."/>
            <person name="Cuomo C."/>
            <person name="Burger G."/>
            <person name="Gray M.W."/>
            <person name="Holland P.W.H."/>
            <person name="King N."/>
            <person name="Lang F.B.F."/>
            <person name="Roger A.J."/>
            <person name="Ruiz-Trillo I."/>
            <person name="Young S.K."/>
            <person name="Zeng Q."/>
            <person name="Gargeya S."/>
            <person name="Alvarado L."/>
            <person name="Berlin A."/>
            <person name="Chapman S.B."/>
            <person name="Chen Z."/>
            <person name="Freedman E."/>
            <person name="Gellesch M."/>
            <person name="Goldberg J."/>
            <person name="Griggs A."/>
            <person name="Gujja S."/>
            <person name="Heilman E."/>
            <person name="Heiman D."/>
            <person name="Howarth C."/>
            <person name="Mehta T."/>
            <person name="Neiman D."/>
            <person name="Pearson M."/>
            <person name="Roberts A."/>
            <person name="Saif S."/>
            <person name="Shea T."/>
            <person name="Shenoy N."/>
            <person name="Sisk P."/>
            <person name="Stolte C."/>
            <person name="Sykes S."/>
            <person name="White J."/>
            <person name="Yandava C."/>
            <person name="Haas B."/>
            <person name="Nusbaum C."/>
            <person name="Birren B."/>
        </authorList>
    </citation>
    <scope>NUCLEOTIDE SEQUENCE [LARGE SCALE GENOMIC DNA]</scope>
    <source>
        <strain evidence="2">ATCC 50818</strain>
    </source>
</reference>